<keyword evidence="3" id="KW-1185">Reference proteome</keyword>
<evidence type="ECO:0000313" key="3">
    <source>
        <dbReference type="Proteomes" id="UP001346869"/>
    </source>
</evidence>
<evidence type="ECO:0000256" key="1">
    <source>
        <dbReference type="SAM" id="MobiDB-lite"/>
    </source>
</evidence>
<accession>A0AAN7XE98</accession>
<dbReference type="Proteomes" id="UP001346869">
    <property type="component" value="Unassembled WGS sequence"/>
</dbReference>
<feature type="compositionally biased region" description="Basic residues" evidence="1">
    <location>
        <begin position="36"/>
        <end position="45"/>
    </location>
</feature>
<sequence>MLCLHRGNQCFITQESLWGRGSSWEEEGGWLSGSKRDRRKDRLRKPPVQSEARALWESRDDGGLADTEELLTSRMPPPLPQPPQPSPPTLLFAVLQLQDHFRSRAPTESSTPL</sequence>
<dbReference type="EMBL" id="JAUZQC010000015">
    <property type="protein sequence ID" value="KAK5859140.1"/>
    <property type="molecule type" value="Genomic_DNA"/>
</dbReference>
<dbReference type="AlphaFoldDB" id="A0AAN7XE98"/>
<comment type="caution">
    <text evidence="2">The sequence shown here is derived from an EMBL/GenBank/DDBJ whole genome shotgun (WGS) entry which is preliminary data.</text>
</comment>
<feature type="region of interest" description="Disordered" evidence="1">
    <location>
        <begin position="21"/>
        <end position="90"/>
    </location>
</feature>
<feature type="compositionally biased region" description="Pro residues" evidence="1">
    <location>
        <begin position="75"/>
        <end position="88"/>
    </location>
</feature>
<reference evidence="2 3" key="1">
    <citation type="journal article" date="2023" name="Genes (Basel)">
        <title>Chromosome-Level Genome Assembly and Circadian Gene Repertoire of the Patagonia Blennie Eleginops maclovinus-The Closest Ancestral Proxy of Antarctic Cryonotothenioids.</title>
        <authorList>
            <person name="Cheng C.C."/>
            <person name="Rivera-Colon A.G."/>
            <person name="Minhas B.F."/>
            <person name="Wilson L."/>
            <person name="Rayamajhi N."/>
            <person name="Vargas-Chacoff L."/>
            <person name="Catchen J.M."/>
        </authorList>
    </citation>
    <scope>NUCLEOTIDE SEQUENCE [LARGE SCALE GENOMIC DNA]</scope>
    <source>
        <strain evidence="2">JMC-PN-2008</strain>
    </source>
</reference>
<name>A0AAN7XE98_ELEMC</name>
<evidence type="ECO:0000313" key="2">
    <source>
        <dbReference type="EMBL" id="KAK5859140.1"/>
    </source>
</evidence>
<reference evidence="2 3" key="2">
    <citation type="journal article" date="2023" name="Mol. Biol. Evol.">
        <title>Genomics of Secondarily Temperate Adaptation in the Only Non-Antarctic Icefish.</title>
        <authorList>
            <person name="Rivera-Colon A.G."/>
            <person name="Rayamajhi N."/>
            <person name="Minhas B.F."/>
            <person name="Madrigal G."/>
            <person name="Bilyk K.T."/>
            <person name="Yoon V."/>
            <person name="Hune M."/>
            <person name="Gregory S."/>
            <person name="Cheng C.H.C."/>
            <person name="Catchen J.M."/>
        </authorList>
    </citation>
    <scope>NUCLEOTIDE SEQUENCE [LARGE SCALE GENOMIC DNA]</scope>
    <source>
        <strain evidence="2">JMC-PN-2008</strain>
    </source>
</reference>
<proteinExistence type="predicted"/>
<organism evidence="2 3">
    <name type="scientific">Eleginops maclovinus</name>
    <name type="common">Patagonian blennie</name>
    <name type="synonym">Eleginus maclovinus</name>
    <dbReference type="NCBI Taxonomy" id="56733"/>
    <lineage>
        <taxon>Eukaryota</taxon>
        <taxon>Metazoa</taxon>
        <taxon>Chordata</taxon>
        <taxon>Craniata</taxon>
        <taxon>Vertebrata</taxon>
        <taxon>Euteleostomi</taxon>
        <taxon>Actinopterygii</taxon>
        <taxon>Neopterygii</taxon>
        <taxon>Teleostei</taxon>
        <taxon>Neoteleostei</taxon>
        <taxon>Acanthomorphata</taxon>
        <taxon>Eupercaria</taxon>
        <taxon>Perciformes</taxon>
        <taxon>Notothenioidei</taxon>
        <taxon>Eleginopidae</taxon>
        <taxon>Eleginops</taxon>
    </lineage>
</organism>
<protein>
    <submittedName>
        <fullName evidence="2">Uncharacterized protein</fullName>
    </submittedName>
</protein>
<gene>
    <name evidence="2" type="ORF">PBY51_003228</name>
</gene>